<evidence type="ECO:0000256" key="5">
    <source>
        <dbReference type="ARBA" id="ARBA00022695"/>
    </source>
</evidence>
<dbReference type="FunFam" id="2.40.50.430:FF:000002">
    <property type="entry name" value="DNA polymerase delta subunit"/>
    <property type="match status" value="1"/>
</dbReference>
<dbReference type="RefSeq" id="XP_025341692.1">
    <property type="nucleotide sequence ID" value="XM_025487884.1"/>
</dbReference>
<dbReference type="PANTHER" id="PTHR10416">
    <property type="entry name" value="DNA POLYMERASE DELTA SUBUNIT 2"/>
    <property type="match status" value="1"/>
</dbReference>
<organism evidence="12 13">
    <name type="scientific">Candidozyma haemuli</name>
    <dbReference type="NCBI Taxonomy" id="45357"/>
    <lineage>
        <taxon>Eukaryota</taxon>
        <taxon>Fungi</taxon>
        <taxon>Dikarya</taxon>
        <taxon>Ascomycota</taxon>
        <taxon>Saccharomycotina</taxon>
        <taxon>Pichiomycetes</taxon>
        <taxon>Metschnikowiaceae</taxon>
        <taxon>Candidozyma</taxon>
    </lineage>
</organism>
<evidence type="ECO:0000256" key="4">
    <source>
        <dbReference type="ARBA" id="ARBA00022679"/>
    </source>
</evidence>
<name>A0A2V1ASN5_9ASCO</name>
<keyword evidence="5" id="KW-0548">Nucleotidyltransferase</keyword>
<dbReference type="GO" id="GO:0003677">
    <property type="term" value="F:DNA binding"/>
    <property type="evidence" value="ECO:0007669"/>
    <property type="project" value="InterPro"/>
</dbReference>
<dbReference type="GeneID" id="37009587"/>
<comment type="catalytic activity">
    <reaction evidence="9">
        <text>DNA(n) + a 2'-deoxyribonucleoside 5'-triphosphate = DNA(n+1) + diphosphate</text>
        <dbReference type="Rhea" id="RHEA:22508"/>
        <dbReference type="Rhea" id="RHEA-COMP:17339"/>
        <dbReference type="Rhea" id="RHEA-COMP:17340"/>
        <dbReference type="ChEBI" id="CHEBI:33019"/>
        <dbReference type="ChEBI" id="CHEBI:61560"/>
        <dbReference type="ChEBI" id="CHEBI:173112"/>
        <dbReference type="EC" id="2.7.7.7"/>
    </reaction>
</comment>
<dbReference type="Gene3D" id="3.60.21.50">
    <property type="match status" value="1"/>
</dbReference>
<comment type="similarity">
    <text evidence="2">Belongs to the DNA polymerase delta/II small subunit family.</text>
</comment>
<keyword evidence="13" id="KW-1185">Reference proteome</keyword>
<evidence type="ECO:0000256" key="2">
    <source>
        <dbReference type="ARBA" id="ARBA00006035"/>
    </source>
</evidence>
<keyword evidence="7" id="KW-0239">DNA-directed DNA polymerase</keyword>
<feature type="domain" description="DNA polymerase delta subunit OB-fold" evidence="11">
    <location>
        <begin position="39"/>
        <end position="178"/>
    </location>
</feature>
<feature type="domain" description="DNA polymerase alpha/delta/epsilon subunit B" evidence="10">
    <location>
        <begin position="199"/>
        <end position="421"/>
    </location>
</feature>
<evidence type="ECO:0000256" key="6">
    <source>
        <dbReference type="ARBA" id="ARBA00022705"/>
    </source>
</evidence>
<evidence type="ECO:0000259" key="10">
    <source>
        <dbReference type="Pfam" id="PF04042"/>
    </source>
</evidence>
<evidence type="ECO:0000256" key="9">
    <source>
        <dbReference type="ARBA" id="ARBA00049244"/>
    </source>
</evidence>
<dbReference type="EC" id="2.7.7.7" evidence="3"/>
<dbReference type="GO" id="GO:0006273">
    <property type="term" value="P:lagging strand elongation"/>
    <property type="evidence" value="ECO:0007669"/>
    <property type="project" value="UniProtKB-ARBA"/>
</dbReference>
<dbReference type="GO" id="GO:0043625">
    <property type="term" value="C:delta DNA polymerase complex"/>
    <property type="evidence" value="ECO:0007669"/>
    <property type="project" value="TreeGrafter"/>
</dbReference>
<evidence type="ECO:0000256" key="8">
    <source>
        <dbReference type="ARBA" id="ARBA00023242"/>
    </source>
</evidence>
<evidence type="ECO:0000256" key="1">
    <source>
        <dbReference type="ARBA" id="ARBA00004123"/>
    </source>
</evidence>
<dbReference type="Pfam" id="PF04042">
    <property type="entry name" value="DNA_pol_E_B"/>
    <property type="match status" value="1"/>
</dbReference>
<evidence type="ECO:0000256" key="7">
    <source>
        <dbReference type="ARBA" id="ARBA00022932"/>
    </source>
</evidence>
<dbReference type="InterPro" id="IPR007185">
    <property type="entry name" value="DNA_pol_a/d/e_bsu"/>
</dbReference>
<evidence type="ECO:0000256" key="3">
    <source>
        <dbReference type="ARBA" id="ARBA00012417"/>
    </source>
</evidence>
<dbReference type="PANTHER" id="PTHR10416:SF0">
    <property type="entry name" value="DNA POLYMERASE DELTA SUBUNIT 2"/>
    <property type="match status" value="1"/>
</dbReference>
<protein>
    <recommendedName>
        <fullName evidence="3">DNA-directed DNA polymerase</fullName>
        <ecNumber evidence="3">2.7.7.7</ecNumber>
    </recommendedName>
</protein>
<dbReference type="GO" id="GO:0006281">
    <property type="term" value="P:DNA repair"/>
    <property type="evidence" value="ECO:0007669"/>
    <property type="project" value="UniProtKB-ARBA"/>
</dbReference>
<dbReference type="GO" id="GO:0003887">
    <property type="term" value="F:DNA-directed DNA polymerase activity"/>
    <property type="evidence" value="ECO:0007669"/>
    <property type="project" value="UniProtKB-KW"/>
</dbReference>
<keyword evidence="8" id="KW-0539">Nucleus</keyword>
<proteinExistence type="inferred from homology"/>
<dbReference type="STRING" id="45357.A0A2V1ASN5"/>
<dbReference type="AlphaFoldDB" id="A0A2V1ASN5"/>
<dbReference type="EMBL" id="PKFO01000004">
    <property type="protein sequence ID" value="PVH20752.1"/>
    <property type="molecule type" value="Genomic_DNA"/>
</dbReference>
<dbReference type="InterPro" id="IPR040663">
    <property type="entry name" value="DNA_pol_D_N"/>
</dbReference>
<dbReference type="VEuPathDB" id="FungiDB:CXQ85_004257"/>
<dbReference type="InterPro" id="IPR024826">
    <property type="entry name" value="DNA_pol_delta/II_ssu"/>
</dbReference>
<comment type="subcellular location">
    <subcellularLocation>
        <location evidence="1">Nucleus</location>
    </subcellularLocation>
</comment>
<dbReference type="Pfam" id="PF18018">
    <property type="entry name" value="DNA_pol_D_N"/>
    <property type="match status" value="1"/>
</dbReference>
<keyword evidence="4" id="KW-0808">Transferase</keyword>
<accession>A0A2V1ASN5</accession>
<sequence length="464" mass="51157">MNGSLVEGTTTRVPDTFKDSFDNKTSFTLDSRARTYSRQFFSMYQHRLSVLKPRVDELAMNKWGNNTRRVNGQTVQWKERILDITGGELCWVSGTVFTEMKNKLDIFQDVEHGTDDILPKTPVNYIGTEASVMMLEDESGRAILHNESLLANSRIVSGAIVAVLGIEIQAGIFEAMEIIYPSPAPQKPLPMATDEEQYVALVSGLKFQKETDCDLKSVLLQQWLCGELGGAEDVDLASKVTRLVLAGNSVEEIEEDTDRKEDFGSKNTSHFKAESLRLLNAWLSNVMASIPVTVMAGPKDPAEICIPQQPLHPSLLGANAHYVGIQASDAVQNVSNPAWMELENGLRVLGSAGQNITDINKYYPPDSDVSPTEILAKTLLWQHIAPTAPDTLYCYPYEDADPFALEETPHLYFAGNQSEFGSKKVELSGVEATVVSIPEFAETGQLVLVNTSTLETKVIEFGSE</sequence>
<evidence type="ECO:0000313" key="12">
    <source>
        <dbReference type="EMBL" id="PVH20752.1"/>
    </source>
</evidence>
<evidence type="ECO:0000259" key="11">
    <source>
        <dbReference type="Pfam" id="PF18018"/>
    </source>
</evidence>
<reference evidence="12 13" key="1">
    <citation type="submission" date="2017-12" db="EMBL/GenBank/DDBJ databases">
        <title>Genome Sequence of a Multidrug-Resistant Candida haemulonii Isolate from a Patient with Chronic Leg Ulcers in Israel.</title>
        <authorList>
            <person name="Chow N.A."/>
            <person name="Gade L."/>
            <person name="Batra D."/>
            <person name="Rowe L.A."/>
            <person name="Ben-Ami R."/>
            <person name="Loparev V.N."/>
            <person name="Litvintseva A.P."/>
        </authorList>
    </citation>
    <scope>NUCLEOTIDE SEQUENCE [LARGE SCALE GENOMIC DNA]</scope>
    <source>
        <strain evidence="12 13">B11899</strain>
    </source>
</reference>
<dbReference type="Gene3D" id="2.40.50.430">
    <property type="match status" value="1"/>
</dbReference>
<dbReference type="OrthoDB" id="3763at2759"/>
<dbReference type="Proteomes" id="UP000244309">
    <property type="component" value="Unassembled WGS sequence"/>
</dbReference>
<gene>
    <name evidence="12" type="ORF">CXQ85_004257</name>
</gene>
<evidence type="ECO:0000313" key="13">
    <source>
        <dbReference type="Proteomes" id="UP000244309"/>
    </source>
</evidence>
<keyword evidence="6" id="KW-0235">DNA replication</keyword>
<comment type="caution">
    <text evidence="12">The sequence shown here is derived from an EMBL/GenBank/DDBJ whole genome shotgun (WGS) entry which is preliminary data.</text>
</comment>